<sequence length="149" mass="17114">MMRAVGCPRYFFKYIANWYGGACYVVTSPSYRSPPGSISLISTPPPERVPIRTHLSSYSKEKMISATKYELDRDGQVFYVLPRIKGLEEVMEFLEESFPEVEIAIAHGKVIHCLKRRARPMTTSLSMGKIQNYKAPNHYVRTDTIKNKF</sequence>
<dbReference type="Proteomes" id="UP001652660">
    <property type="component" value="Chromosome 8c"/>
</dbReference>
<name>A0ABM4VI04_COFAR</name>
<protein>
    <submittedName>
        <fullName evidence="2">Uncharacterized protein isoform X1</fullName>
    </submittedName>
</protein>
<gene>
    <name evidence="2" type="primary">LOC140013630</name>
</gene>
<dbReference type="InterPro" id="IPR027417">
    <property type="entry name" value="P-loop_NTPase"/>
</dbReference>
<dbReference type="Gene3D" id="3.40.50.300">
    <property type="entry name" value="P-loop containing nucleotide triphosphate hydrolases"/>
    <property type="match status" value="1"/>
</dbReference>
<dbReference type="GeneID" id="140013630"/>
<proteinExistence type="predicted"/>
<evidence type="ECO:0000313" key="2">
    <source>
        <dbReference type="RefSeq" id="XP_071919150.1"/>
    </source>
</evidence>
<evidence type="ECO:0000313" key="1">
    <source>
        <dbReference type="Proteomes" id="UP001652660"/>
    </source>
</evidence>
<dbReference type="RefSeq" id="XP_071919150.1">
    <property type="nucleotide sequence ID" value="XM_072063049.1"/>
</dbReference>
<keyword evidence="1" id="KW-1185">Reference proteome</keyword>
<reference evidence="2" key="1">
    <citation type="submission" date="2025-08" db="UniProtKB">
        <authorList>
            <consortium name="RefSeq"/>
        </authorList>
    </citation>
    <scope>IDENTIFICATION</scope>
    <source>
        <tissue evidence="2">Leaves</tissue>
    </source>
</reference>
<organism evidence="1 2">
    <name type="scientific">Coffea arabica</name>
    <name type="common">Arabian coffee</name>
    <dbReference type="NCBI Taxonomy" id="13443"/>
    <lineage>
        <taxon>Eukaryota</taxon>
        <taxon>Viridiplantae</taxon>
        <taxon>Streptophyta</taxon>
        <taxon>Embryophyta</taxon>
        <taxon>Tracheophyta</taxon>
        <taxon>Spermatophyta</taxon>
        <taxon>Magnoliopsida</taxon>
        <taxon>eudicotyledons</taxon>
        <taxon>Gunneridae</taxon>
        <taxon>Pentapetalae</taxon>
        <taxon>asterids</taxon>
        <taxon>lamiids</taxon>
        <taxon>Gentianales</taxon>
        <taxon>Rubiaceae</taxon>
        <taxon>Ixoroideae</taxon>
        <taxon>Gardenieae complex</taxon>
        <taxon>Bertiereae - Coffeeae clade</taxon>
        <taxon>Coffeeae</taxon>
        <taxon>Coffea</taxon>
    </lineage>
</organism>
<dbReference type="SUPFAM" id="SSF52540">
    <property type="entry name" value="P-loop containing nucleoside triphosphate hydrolases"/>
    <property type="match status" value="1"/>
</dbReference>
<accession>A0ABM4VI04</accession>